<feature type="transmembrane region" description="Helical" evidence="6">
    <location>
        <begin position="6"/>
        <end position="24"/>
    </location>
</feature>
<dbReference type="InterPro" id="IPR001902">
    <property type="entry name" value="SLC26A/SulP_fam"/>
</dbReference>
<evidence type="ECO:0000256" key="3">
    <source>
        <dbReference type="ARBA" id="ARBA00022989"/>
    </source>
</evidence>
<evidence type="ECO:0000256" key="4">
    <source>
        <dbReference type="ARBA" id="ARBA00023136"/>
    </source>
</evidence>
<dbReference type="InterPro" id="IPR036513">
    <property type="entry name" value="STAS_dom_sf"/>
</dbReference>
<evidence type="ECO:0000313" key="7">
    <source>
        <dbReference type="EMBL" id="CAB4036275.1"/>
    </source>
</evidence>
<sequence>MLADIGAGLAIVPMIAFLTSIAIAQSFSRKNKYQVDPSQELIALGVANVANSFVSGFPIAGCFSRTTVNSLSGVATPFGGVVTSCVVLLALSILTPFFQYIPRPTLAAVVIVAVLRTVNIRIIKKIWRIRKIDVVPLVVTFFACLYEIAVGIACGIAIALMILLYRHFLPRVDFQKGEMCYIKLDGGLSYMGVQYVITKVREVAILHVSKPETVIIDCTSMFECDFTVSQGFLQIVQDCEHGEINVILFNVRNNVKKMLINDGLSHELFRNDIDSIDGEFSGLLTNDKERNGKTLPDKSDPSVNNVNT</sequence>
<reference evidence="7" key="1">
    <citation type="submission" date="2020-04" db="EMBL/GenBank/DDBJ databases">
        <authorList>
            <person name="Alioto T."/>
            <person name="Alioto T."/>
            <person name="Gomez Garrido J."/>
        </authorList>
    </citation>
    <scope>NUCLEOTIDE SEQUENCE</scope>
    <source>
        <strain evidence="7">A484AB</strain>
    </source>
</reference>
<dbReference type="PROSITE" id="PS50801">
    <property type="entry name" value="STAS"/>
    <property type="match status" value="1"/>
</dbReference>
<organism evidence="7 8">
    <name type="scientific">Paramuricea clavata</name>
    <name type="common">Red gorgonian</name>
    <name type="synonym">Violescent sea-whip</name>
    <dbReference type="NCBI Taxonomy" id="317549"/>
    <lineage>
        <taxon>Eukaryota</taxon>
        <taxon>Metazoa</taxon>
        <taxon>Cnidaria</taxon>
        <taxon>Anthozoa</taxon>
        <taxon>Octocorallia</taxon>
        <taxon>Malacalcyonacea</taxon>
        <taxon>Plexauridae</taxon>
        <taxon>Paramuricea</taxon>
    </lineage>
</organism>
<dbReference type="OrthoDB" id="288203at2759"/>
<dbReference type="SUPFAM" id="SSF52091">
    <property type="entry name" value="SpoIIaa-like"/>
    <property type="match status" value="1"/>
</dbReference>
<name>A0A7D9JVN4_PARCT</name>
<evidence type="ECO:0000256" key="1">
    <source>
        <dbReference type="ARBA" id="ARBA00004141"/>
    </source>
</evidence>
<comment type="subcellular location">
    <subcellularLocation>
        <location evidence="1">Membrane</location>
        <topology evidence="1">Multi-pass membrane protein</topology>
    </subcellularLocation>
</comment>
<dbReference type="Pfam" id="PF00916">
    <property type="entry name" value="Sulfate_transp"/>
    <property type="match status" value="1"/>
</dbReference>
<keyword evidence="3 6" id="KW-1133">Transmembrane helix</keyword>
<dbReference type="EMBL" id="CACRXK020021860">
    <property type="protein sequence ID" value="CAB4036275.1"/>
    <property type="molecule type" value="Genomic_DNA"/>
</dbReference>
<evidence type="ECO:0000313" key="8">
    <source>
        <dbReference type="Proteomes" id="UP001152795"/>
    </source>
</evidence>
<dbReference type="Pfam" id="PF01740">
    <property type="entry name" value="STAS"/>
    <property type="match status" value="1"/>
</dbReference>
<dbReference type="AlphaFoldDB" id="A0A7D9JVN4"/>
<feature type="transmembrane region" description="Helical" evidence="6">
    <location>
        <begin position="134"/>
        <end position="165"/>
    </location>
</feature>
<keyword evidence="4 6" id="KW-0472">Membrane</keyword>
<dbReference type="InterPro" id="IPR002645">
    <property type="entry name" value="STAS_dom"/>
</dbReference>
<feature type="transmembrane region" description="Helical" evidence="6">
    <location>
        <begin position="104"/>
        <end position="122"/>
    </location>
</feature>
<dbReference type="InterPro" id="IPR011547">
    <property type="entry name" value="SLC26A/SulP_dom"/>
</dbReference>
<proteinExistence type="predicted"/>
<evidence type="ECO:0000256" key="5">
    <source>
        <dbReference type="SAM" id="MobiDB-lite"/>
    </source>
</evidence>
<keyword evidence="8" id="KW-1185">Reference proteome</keyword>
<dbReference type="GO" id="GO:0055085">
    <property type="term" value="P:transmembrane transport"/>
    <property type="evidence" value="ECO:0007669"/>
    <property type="project" value="InterPro"/>
</dbReference>
<protein>
    <submittedName>
        <fullName evidence="7">Sodium-independent sulfate anion transporter-like isoform X2</fullName>
    </submittedName>
</protein>
<accession>A0A7D9JVN4</accession>
<gene>
    <name evidence="7" type="ORF">PACLA_8A040219</name>
</gene>
<feature type="compositionally biased region" description="Basic and acidic residues" evidence="5">
    <location>
        <begin position="287"/>
        <end position="300"/>
    </location>
</feature>
<feature type="transmembrane region" description="Helical" evidence="6">
    <location>
        <begin position="74"/>
        <end position="98"/>
    </location>
</feature>
<dbReference type="Proteomes" id="UP001152795">
    <property type="component" value="Unassembled WGS sequence"/>
</dbReference>
<evidence type="ECO:0000256" key="2">
    <source>
        <dbReference type="ARBA" id="ARBA00022692"/>
    </source>
</evidence>
<dbReference type="PANTHER" id="PTHR11814">
    <property type="entry name" value="SULFATE TRANSPORTER"/>
    <property type="match status" value="1"/>
</dbReference>
<dbReference type="GO" id="GO:0016020">
    <property type="term" value="C:membrane"/>
    <property type="evidence" value="ECO:0007669"/>
    <property type="project" value="UniProtKB-SubCell"/>
</dbReference>
<feature type="region of interest" description="Disordered" evidence="5">
    <location>
        <begin position="287"/>
        <end position="308"/>
    </location>
</feature>
<dbReference type="Gene3D" id="3.30.750.24">
    <property type="entry name" value="STAS domain"/>
    <property type="match status" value="1"/>
</dbReference>
<evidence type="ECO:0000256" key="6">
    <source>
        <dbReference type="SAM" id="Phobius"/>
    </source>
</evidence>
<dbReference type="CDD" id="cd07042">
    <property type="entry name" value="STAS_SulP_like_sulfate_transporter"/>
    <property type="match status" value="1"/>
</dbReference>
<keyword evidence="2 6" id="KW-0812">Transmembrane</keyword>
<comment type="caution">
    <text evidence="7">The sequence shown here is derived from an EMBL/GenBank/DDBJ whole genome shotgun (WGS) entry which is preliminary data.</text>
</comment>